<evidence type="ECO:0000313" key="3">
    <source>
        <dbReference type="Proteomes" id="UP000031972"/>
    </source>
</evidence>
<dbReference type="Proteomes" id="UP000031972">
    <property type="component" value="Unassembled WGS sequence"/>
</dbReference>
<keyword evidence="1" id="KW-1133">Transmembrane helix</keyword>
<gene>
    <name evidence="2" type="ORF">KR50_05360</name>
</gene>
<proteinExistence type="predicted"/>
<dbReference type="AlphaFoldDB" id="A0A0C2VWF2"/>
<keyword evidence="1" id="KW-0472">Membrane</keyword>
<evidence type="ECO:0000313" key="2">
    <source>
        <dbReference type="EMBL" id="KIL53207.1"/>
    </source>
</evidence>
<protein>
    <submittedName>
        <fullName evidence="2">Uncharacterized protein</fullName>
    </submittedName>
</protein>
<dbReference type="EMBL" id="JXRR01000001">
    <property type="protein sequence ID" value="KIL53207.1"/>
    <property type="molecule type" value="Genomic_DNA"/>
</dbReference>
<evidence type="ECO:0000256" key="1">
    <source>
        <dbReference type="SAM" id="Phobius"/>
    </source>
</evidence>
<dbReference type="PATRIC" id="fig|220754.4.peg.546"/>
<dbReference type="RefSeq" id="WP_041054375.1">
    <property type="nucleotide sequence ID" value="NZ_JXRR01000001.1"/>
</dbReference>
<dbReference type="Pfam" id="PF17280">
    <property type="entry name" value="DUF5345"/>
    <property type="match status" value="1"/>
</dbReference>
<sequence length="99" mass="11365">MDENKRLEDSLANGLRALDTIETSVPSIESMNMLVQQTKKKMRMELYLFLTIALLFTVCTVVFLVNSPGVYVMVQLLFILIVSVWGAIYFYRAKVSQHE</sequence>
<comment type="caution">
    <text evidence="2">The sequence shown here is derived from an EMBL/GenBank/DDBJ whole genome shotgun (WGS) entry which is preliminary data.</text>
</comment>
<name>A0A0C2VWF2_9BACL</name>
<reference evidence="2 3" key="1">
    <citation type="submission" date="2015-01" db="EMBL/GenBank/DDBJ databases">
        <title>Jeotgalibacillus campisalis genome sequencing.</title>
        <authorList>
            <person name="Goh K.M."/>
            <person name="Chan K.-G."/>
            <person name="Yaakop A.S."/>
            <person name="Ee R."/>
            <person name="Gan H.M."/>
            <person name="Chan C.S."/>
        </authorList>
    </citation>
    <scope>NUCLEOTIDE SEQUENCE [LARGE SCALE GENOMIC DNA]</scope>
    <source>
        <strain evidence="2 3">SF-57</strain>
    </source>
</reference>
<organism evidence="2 3">
    <name type="scientific">Jeotgalibacillus campisalis</name>
    <dbReference type="NCBI Taxonomy" id="220754"/>
    <lineage>
        <taxon>Bacteria</taxon>
        <taxon>Bacillati</taxon>
        <taxon>Bacillota</taxon>
        <taxon>Bacilli</taxon>
        <taxon>Bacillales</taxon>
        <taxon>Caryophanaceae</taxon>
        <taxon>Jeotgalibacillus</taxon>
    </lineage>
</organism>
<keyword evidence="1" id="KW-0812">Transmembrane</keyword>
<dbReference type="InterPro" id="IPR035238">
    <property type="entry name" value="DUF5345"/>
</dbReference>
<accession>A0A0C2VWF2</accession>
<dbReference type="OrthoDB" id="9970116at2"/>
<feature type="transmembrane region" description="Helical" evidence="1">
    <location>
        <begin position="46"/>
        <end position="65"/>
    </location>
</feature>
<keyword evidence="3" id="KW-1185">Reference proteome</keyword>
<feature type="transmembrane region" description="Helical" evidence="1">
    <location>
        <begin position="71"/>
        <end position="91"/>
    </location>
</feature>